<proteinExistence type="inferred from homology"/>
<keyword evidence="5" id="KW-0067">ATP-binding</keyword>
<keyword evidence="4 7" id="KW-0418">Kinase</keyword>
<accession>A0A4U1B2U5</accession>
<evidence type="ECO:0000256" key="2">
    <source>
        <dbReference type="ARBA" id="ARBA00022679"/>
    </source>
</evidence>
<dbReference type="InterPro" id="IPR011611">
    <property type="entry name" value="PfkB_dom"/>
</dbReference>
<dbReference type="Gene3D" id="3.40.1190.20">
    <property type="match status" value="1"/>
</dbReference>
<sequence length="322" mass="35109">MLPVICFGEALIDFLGTGKDALGNPTYSQFPGGAPANVAVAIARLGGDSFFAGMLGEDMFGQFLEEAMLQSGVKLDYLNFTRKAKTGLAFVALDACGERSFEFYRPPAADLLYQPHHLGQQAFANKGIFHFCSNSLTENSIAHTTETLVANARQTSQLISFDINLRQNLWPSTRNIRSTINRLLDQAHILKFSREELEFMAESLATETYIQQLLSNQTLLILITDGGEPLQWFSQFGQGQVEPPQITVKDTTAGGDGFIGGFLYQLARANIGSDELADFCRLPDLTAALEFACCAGACTVSKPGAFWALPSLSEVEQLLENP</sequence>
<keyword evidence="2" id="KW-0808">Transferase</keyword>
<dbReference type="EMBL" id="SWDB01000040">
    <property type="protein sequence ID" value="TKB43285.1"/>
    <property type="molecule type" value="Genomic_DNA"/>
</dbReference>
<dbReference type="GO" id="GO:0005524">
    <property type="term" value="F:ATP binding"/>
    <property type="evidence" value="ECO:0007669"/>
    <property type="project" value="UniProtKB-KW"/>
</dbReference>
<evidence type="ECO:0000313" key="8">
    <source>
        <dbReference type="Proteomes" id="UP000307999"/>
    </source>
</evidence>
<gene>
    <name evidence="7" type="ORF">E8M12_15595</name>
</gene>
<dbReference type="Pfam" id="PF00294">
    <property type="entry name" value="PfkB"/>
    <property type="match status" value="1"/>
</dbReference>
<keyword evidence="8" id="KW-1185">Reference proteome</keyword>
<dbReference type="PROSITE" id="PS00584">
    <property type="entry name" value="PFKB_KINASES_2"/>
    <property type="match status" value="1"/>
</dbReference>
<dbReference type="Proteomes" id="UP000307999">
    <property type="component" value="Unassembled WGS sequence"/>
</dbReference>
<dbReference type="InterPro" id="IPR002173">
    <property type="entry name" value="Carboh/pur_kinase_PfkB_CS"/>
</dbReference>
<keyword evidence="3" id="KW-0547">Nucleotide-binding</keyword>
<dbReference type="AlphaFoldDB" id="A0A4U1B2U5"/>
<evidence type="ECO:0000256" key="3">
    <source>
        <dbReference type="ARBA" id="ARBA00022741"/>
    </source>
</evidence>
<organism evidence="7 8">
    <name type="scientific">Thalassotalea mangrovi</name>
    <dbReference type="NCBI Taxonomy" id="2572245"/>
    <lineage>
        <taxon>Bacteria</taxon>
        <taxon>Pseudomonadati</taxon>
        <taxon>Pseudomonadota</taxon>
        <taxon>Gammaproteobacteria</taxon>
        <taxon>Alteromonadales</taxon>
        <taxon>Colwelliaceae</taxon>
        <taxon>Thalassotalea</taxon>
    </lineage>
</organism>
<evidence type="ECO:0000259" key="6">
    <source>
        <dbReference type="Pfam" id="PF00294"/>
    </source>
</evidence>
<protein>
    <submittedName>
        <fullName evidence="7">Carbohydrate kinase</fullName>
    </submittedName>
</protein>
<dbReference type="InterPro" id="IPR050306">
    <property type="entry name" value="PfkB_Carbo_kinase"/>
</dbReference>
<dbReference type="OrthoDB" id="9779730at2"/>
<name>A0A4U1B2U5_9GAMM</name>
<comment type="caution">
    <text evidence="7">The sequence shown here is derived from an EMBL/GenBank/DDBJ whole genome shotgun (WGS) entry which is preliminary data.</text>
</comment>
<evidence type="ECO:0000256" key="4">
    <source>
        <dbReference type="ARBA" id="ARBA00022777"/>
    </source>
</evidence>
<dbReference type="PANTHER" id="PTHR43085">
    <property type="entry name" value="HEXOKINASE FAMILY MEMBER"/>
    <property type="match status" value="1"/>
</dbReference>
<evidence type="ECO:0000256" key="1">
    <source>
        <dbReference type="ARBA" id="ARBA00010688"/>
    </source>
</evidence>
<dbReference type="PROSITE" id="PS00583">
    <property type="entry name" value="PFKB_KINASES_1"/>
    <property type="match status" value="1"/>
</dbReference>
<reference evidence="7 8" key="1">
    <citation type="submission" date="2019-04" db="EMBL/GenBank/DDBJ databases">
        <title>Thalassotalea guangxiensis sp. nov., isolated from sediment of the coastal wetland.</title>
        <authorList>
            <person name="Zheng S."/>
            <person name="Zhang D."/>
        </authorList>
    </citation>
    <scope>NUCLEOTIDE SEQUENCE [LARGE SCALE GENOMIC DNA]</scope>
    <source>
        <strain evidence="7 8">ZS-4</strain>
    </source>
</reference>
<dbReference type="SUPFAM" id="SSF53613">
    <property type="entry name" value="Ribokinase-like"/>
    <property type="match status" value="1"/>
</dbReference>
<feature type="domain" description="Carbohydrate kinase PfkB" evidence="6">
    <location>
        <begin position="4"/>
        <end position="305"/>
    </location>
</feature>
<dbReference type="PANTHER" id="PTHR43085:SF1">
    <property type="entry name" value="PSEUDOURIDINE KINASE-RELATED"/>
    <property type="match status" value="1"/>
</dbReference>
<dbReference type="CDD" id="cd01167">
    <property type="entry name" value="bac_FRK"/>
    <property type="match status" value="1"/>
</dbReference>
<dbReference type="InterPro" id="IPR029056">
    <property type="entry name" value="Ribokinase-like"/>
</dbReference>
<evidence type="ECO:0000256" key="5">
    <source>
        <dbReference type="ARBA" id="ARBA00022840"/>
    </source>
</evidence>
<evidence type="ECO:0000313" key="7">
    <source>
        <dbReference type="EMBL" id="TKB43285.1"/>
    </source>
</evidence>
<dbReference type="RefSeq" id="WP_136737196.1">
    <property type="nucleotide sequence ID" value="NZ_SWDB01000040.1"/>
</dbReference>
<dbReference type="GO" id="GO:0016301">
    <property type="term" value="F:kinase activity"/>
    <property type="evidence" value="ECO:0007669"/>
    <property type="project" value="UniProtKB-KW"/>
</dbReference>
<comment type="similarity">
    <text evidence="1">Belongs to the carbohydrate kinase PfkB family.</text>
</comment>